<proteinExistence type="inferred from homology"/>
<keyword evidence="2 4" id="KW-0808">Transferase</keyword>
<dbReference type="InterPro" id="IPR000182">
    <property type="entry name" value="GNAT_dom"/>
</dbReference>
<feature type="domain" description="N-acetyltransferase" evidence="5">
    <location>
        <begin position="23"/>
        <end position="180"/>
    </location>
</feature>
<sequence length="434" mass="47110">MSGMVTQVRAPRPDEMTAYYRALPFANGLPHWEPADAAWHGGAEPWPPPRTPATAEQLDRWAEADVKDESFHPIATFVDGTCVGASATISFGVTVPGGGTVRMAGVTATGVIATHRRRGYLRQMMQAMFESALARGEPLAMLSASEGSIYGRYGFSPATYRVRWELARHEAALLPAETDPGSLELVGAAQAKQAWPVVHAAVRASRVGELTALPGRWDGLSDDAVGTNGPLRYLVHRDQRGAVDGVANFRLPWSSTAGHAGTLVVEALEAADPVAYRALWGLLIDFDLTKTIVAPGRPRDEPLRWMLTNPRAMRVTRQSDNLWARLLDVPRALTQRSYETAGELRFTVDGDRMCPANNRTWCLRADGDSATCVPTEQPPDLTITVPALSSLYFGGMSAHDLAYAGRITPHADGAIGRLARMFRSDPEPHNSFGF</sequence>
<comment type="subunit">
    <text evidence="4">Homohexamer; trimer of dimers.</text>
</comment>
<evidence type="ECO:0000256" key="1">
    <source>
        <dbReference type="ARBA" id="ARBA00009213"/>
    </source>
</evidence>
<dbReference type="GO" id="GO:0030649">
    <property type="term" value="P:aminoglycoside antibiotic catabolic process"/>
    <property type="evidence" value="ECO:0007669"/>
    <property type="project" value="TreeGrafter"/>
</dbReference>
<dbReference type="SUPFAM" id="SSF55718">
    <property type="entry name" value="SCP-like"/>
    <property type="match status" value="1"/>
</dbReference>
<evidence type="ECO:0000313" key="7">
    <source>
        <dbReference type="Proteomes" id="UP000010931"/>
    </source>
</evidence>
<feature type="binding site" evidence="4">
    <location>
        <begin position="117"/>
        <end position="122"/>
    </location>
    <ligand>
        <name>acetyl-CoA</name>
        <dbReference type="ChEBI" id="CHEBI:57288"/>
    </ligand>
</feature>
<evidence type="ECO:0000256" key="4">
    <source>
        <dbReference type="HAMAP-Rule" id="MF_01812"/>
    </source>
</evidence>
<keyword evidence="7" id="KW-1185">Reference proteome</keyword>
<feature type="active site" description="Proton donor" evidence="4">
    <location>
        <position position="150"/>
    </location>
</feature>
<evidence type="ECO:0000256" key="2">
    <source>
        <dbReference type="ARBA" id="ARBA00022679"/>
    </source>
</evidence>
<dbReference type="PROSITE" id="PS51186">
    <property type="entry name" value="GNAT"/>
    <property type="match status" value="1"/>
</dbReference>
<protein>
    <recommendedName>
        <fullName evidence="5">N-acetyltransferase domain-containing protein</fullName>
    </recommendedName>
</protein>
<dbReference type="InterPro" id="IPR041380">
    <property type="entry name" value="Acetyltransf_17"/>
</dbReference>
<organism evidence="6 7">
    <name type="scientific">Streptomyces turgidiscabies (strain Car8)</name>
    <dbReference type="NCBI Taxonomy" id="698760"/>
    <lineage>
        <taxon>Bacteria</taxon>
        <taxon>Bacillati</taxon>
        <taxon>Actinomycetota</taxon>
        <taxon>Actinomycetes</taxon>
        <taxon>Kitasatosporales</taxon>
        <taxon>Streptomycetaceae</taxon>
        <taxon>Streptomyces</taxon>
    </lineage>
</organism>
<dbReference type="PATRIC" id="fig|698760.3.peg.3031"/>
<feature type="binding site" evidence="4">
    <location>
        <begin position="145"/>
        <end position="146"/>
    </location>
    <ligand>
        <name>acetyl-CoA</name>
        <dbReference type="ChEBI" id="CHEBI:57288"/>
    </ligand>
</feature>
<dbReference type="EMBL" id="AEJB01000224">
    <property type="protein sequence ID" value="ELP68252.1"/>
    <property type="molecule type" value="Genomic_DNA"/>
</dbReference>
<accession>L7FAG8</accession>
<dbReference type="Pfam" id="PF17668">
    <property type="entry name" value="Acetyltransf_17"/>
    <property type="match status" value="1"/>
</dbReference>
<dbReference type="Pfam" id="PF13530">
    <property type="entry name" value="SCP2_2"/>
    <property type="match status" value="1"/>
</dbReference>
<dbReference type="GO" id="GO:0034069">
    <property type="term" value="F:aminoglycoside N-acetyltransferase activity"/>
    <property type="evidence" value="ECO:0007669"/>
    <property type="project" value="TreeGrafter"/>
</dbReference>
<dbReference type="Gene3D" id="3.30.1050.10">
    <property type="entry name" value="SCP2 sterol-binding domain"/>
    <property type="match status" value="1"/>
</dbReference>
<dbReference type="STRING" id="85558.T45_07932"/>
<dbReference type="Pfam" id="PF13527">
    <property type="entry name" value="Acetyltransf_9"/>
    <property type="match status" value="1"/>
</dbReference>
<dbReference type="InterPro" id="IPR025559">
    <property type="entry name" value="Eis_dom"/>
</dbReference>
<keyword evidence="3 4" id="KW-0012">Acyltransferase</keyword>
<dbReference type="Gene3D" id="3.40.630.30">
    <property type="match status" value="2"/>
</dbReference>
<dbReference type="Proteomes" id="UP000010931">
    <property type="component" value="Unassembled WGS sequence"/>
</dbReference>
<dbReference type="InterPro" id="IPR051554">
    <property type="entry name" value="Acetyltransferase_Eis"/>
</dbReference>
<dbReference type="NCBIfam" id="NF002367">
    <property type="entry name" value="PRK01346.1-4"/>
    <property type="match status" value="1"/>
</dbReference>
<dbReference type="InterPro" id="IPR036527">
    <property type="entry name" value="SCP2_sterol-bd_dom_sf"/>
</dbReference>
<dbReference type="SUPFAM" id="SSF55729">
    <property type="entry name" value="Acyl-CoA N-acyltransferases (Nat)"/>
    <property type="match status" value="1"/>
</dbReference>
<comment type="similarity">
    <text evidence="1 4">Belongs to the acetyltransferase Eis family.</text>
</comment>
<evidence type="ECO:0000259" key="5">
    <source>
        <dbReference type="PROSITE" id="PS51186"/>
    </source>
</evidence>
<evidence type="ECO:0000256" key="3">
    <source>
        <dbReference type="ARBA" id="ARBA00023315"/>
    </source>
</evidence>
<reference evidence="6 7" key="1">
    <citation type="journal article" date="2011" name="Plasmid">
        <title>Streptomyces turgidiscabies Car8 contains a modular pathogenicity island that shares virulence genes with other actinobacterial plant pathogens.</title>
        <authorList>
            <person name="Huguet-Tapia J.C."/>
            <person name="Badger J.H."/>
            <person name="Loria R."/>
            <person name="Pettis G.S."/>
        </authorList>
    </citation>
    <scope>NUCLEOTIDE SEQUENCE [LARGE SCALE GENOMIC DNA]</scope>
    <source>
        <strain evidence="6 7">Car8</strain>
    </source>
</reference>
<comment type="caution">
    <text evidence="6">The sequence shown here is derived from an EMBL/GenBank/DDBJ whole genome shotgun (WGS) entry which is preliminary data.</text>
</comment>
<evidence type="ECO:0000313" key="6">
    <source>
        <dbReference type="EMBL" id="ELP68252.1"/>
    </source>
</evidence>
<comment type="caution">
    <text evidence="4">Lacks conserved residue(s) required for the propagation of feature annotation.</text>
</comment>
<dbReference type="InterPro" id="IPR022902">
    <property type="entry name" value="NAcTrfase_Eis"/>
</dbReference>
<dbReference type="AlphaFoldDB" id="L7FAG8"/>
<dbReference type="HAMAP" id="MF_01812">
    <property type="entry name" value="Eis"/>
    <property type="match status" value="1"/>
</dbReference>
<dbReference type="InterPro" id="IPR016181">
    <property type="entry name" value="Acyl_CoA_acyltransferase"/>
</dbReference>
<name>L7FAG8_STRT8</name>
<dbReference type="PANTHER" id="PTHR37817">
    <property type="entry name" value="N-ACETYLTRANSFERASE EIS"/>
    <property type="match status" value="1"/>
</dbReference>
<feature type="active site" description="Proton acceptor; via carboxylate" evidence="4">
    <location>
        <position position="434"/>
    </location>
</feature>
<dbReference type="PANTHER" id="PTHR37817:SF1">
    <property type="entry name" value="N-ACETYLTRANSFERASE EIS"/>
    <property type="match status" value="1"/>
</dbReference>
<gene>
    <name evidence="6" type="ORF">STRTUCAR8_04178</name>
</gene>